<protein>
    <submittedName>
        <fullName evidence="1">Uncharacterized protein</fullName>
    </submittedName>
</protein>
<organism evidence="1 2">
    <name type="scientific">Xanthomonas campestris pv. phaseoli</name>
    <dbReference type="NCBI Taxonomy" id="317013"/>
    <lineage>
        <taxon>Bacteria</taxon>
        <taxon>Pseudomonadati</taxon>
        <taxon>Pseudomonadota</taxon>
        <taxon>Gammaproteobacteria</taxon>
        <taxon>Lysobacterales</taxon>
        <taxon>Lysobacteraceae</taxon>
        <taxon>Xanthomonas</taxon>
    </lineage>
</organism>
<evidence type="ECO:0000313" key="2">
    <source>
        <dbReference type="Proteomes" id="UP000234166"/>
    </source>
</evidence>
<accession>A0AB38DU87</accession>
<reference evidence="1 2" key="1">
    <citation type="submission" date="2017-10" db="EMBL/GenBank/DDBJ databases">
        <authorList>
            <person name="Regsiter A."/>
            <person name="William W."/>
        </authorList>
    </citation>
    <scope>NUCLEOTIDE SEQUENCE [LARGE SCALE GENOMIC DNA]</scope>
    <source>
        <strain evidence="1 2">CFBP7430</strain>
    </source>
</reference>
<dbReference type="Proteomes" id="UP000234166">
    <property type="component" value="Unassembled WGS sequence"/>
</dbReference>
<proteinExistence type="predicted"/>
<sequence>MAERHELARPLMGWNEPLLTVQATPYLLKVREALNNYFASLRLRAGAIAISCKCLISSTGNRHDQPKFPICSRSRALFRGSLDFVLARVEN</sequence>
<dbReference type="EMBL" id="OCYS01000002">
    <property type="protein sequence ID" value="SON76412.1"/>
    <property type="molecule type" value="Genomic_DNA"/>
</dbReference>
<dbReference type="AlphaFoldDB" id="A0AB38DU87"/>
<comment type="caution">
    <text evidence="1">The sequence shown here is derived from an EMBL/GenBank/DDBJ whole genome shotgun (WGS) entry which is preliminary data.</text>
</comment>
<evidence type="ECO:0000313" key="1">
    <source>
        <dbReference type="EMBL" id="SON76412.1"/>
    </source>
</evidence>
<name>A0AB38DU87_XANCH</name>
<gene>
    <name evidence="1" type="ORF">XAP7430_100008</name>
</gene>